<dbReference type="EMBL" id="CP139779">
    <property type="protein sequence ID" value="WQB69022.1"/>
    <property type="molecule type" value="Genomic_DNA"/>
</dbReference>
<sequence>MSARPICPISEAQEYLGGISRSALYELIDRGSVERVHIGKRAFVTRDSMDRYVASLAGAV</sequence>
<evidence type="ECO:0000313" key="3">
    <source>
        <dbReference type="Proteomes" id="UP001324533"/>
    </source>
</evidence>
<evidence type="ECO:0000259" key="1">
    <source>
        <dbReference type="Pfam" id="PF12728"/>
    </source>
</evidence>
<evidence type="ECO:0000313" key="2">
    <source>
        <dbReference type="EMBL" id="WQB69022.1"/>
    </source>
</evidence>
<reference evidence="2 3" key="1">
    <citation type="submission" date="2023-06" db="EMBL/GenBank/DDBJ databases">
        <title>Rock-solubilizing bacteria, Microbacterium invictum, promotes re-establishment of vegetation in rocky wasteland by accelerating rock bio-weathering and reshaping soil bacterial community.</title>
        <authorList>
            <person name="Liu C."/>
        </authorList>
    </citation>
    <scope>NUCLEOTIDE SEQUENCE [LARGE SCALE GENOMIC DNA]</scope>
    <source>
        <strain evidence="2 3">X-18</strain>
    </source>
</reference>
<organism evidence="2 3">
    <name type="scientific">Microbacterium invictum</name>
    <dbReference type="NCBI Taxonomy" id="515415"/>
    <lineage>
        <taxon>Bacteria</taxon>
        <taxon>Bacillati</taxon>
        <taxon>Actinomycetota</taxon>
        <taxon>Actinomycetes</taxon>
        <taxon>Micrococcales</taxon>
        <taxon>Microbacteriaceae</taxon>
        <taxon>Microbacterium</taxon>
    </lineage>
</organism>
<dbReference type="Pfam" id="PF12728">
    <property type="entry name" value="HTH_17"/>
    <property type="match status" value="1"/>
</dbReference>
<accession>A0ABZ0VB41</accession>
<feature type="domain" description="Helix-turn-helix" evidence="1">
    <location>
        <begin position="9"/>
        <end position="55"/>
    </location>
</feature>
<dbReference type="Proteomes" id="UP001324533">
    <property type="component" value="Chromosome"/>
</dbReference>
<dbReference type="RefSeq" id="WP_322409148.1">
    <property type="nucleotide sequence ID" value="NZ_CP139779.1"/>
</dbReference>
<name>A0ABZ0VB41_9MICO</name>
<keyword evidence="3" id="KW-1185">Reference proteome</keyword>
<dbReference type="InterPro" id="IPR041657">
    <property type="entry name" value="HTH_17"/>
</dbReference>
<gene>
    <name evidence="2" type="ORF">T9R20_09890</name>
</gene>
<protein>
    <submittedName>
        <fullName evidence="2">Helix-turn-helix domain-containing protein</fullName>
    </submittedName>
</protein>
<proteinExistence type="predicted"/>